<comment type="caution">
    <text evidence="2">The sequence shown here is derived from an EMBL/GenBank/DDBJ whole genome shotgun (WGS) entry which is preliminary data.</text>
</comment>
<evidence type="ECO:0000313" key="3">
    <source>
        <dbReference type="Proteomes" id="UP000314294"/>
    </source>
</evidence>
<reference evidence="2 3" key="1">
    <citation type="submission" date="2019-03" db="EMBL/GenBank/DDBJ databases">
        <title>First draft genome of Liparis tanakae, snailfish: a comprehensive survey of snailfish specific genes.</title>
        <authorList>
            <person name="Kim W."/>
            <person name="Song I."/>
            <person name="Jeong J.-H."/>
            <person name="Kim D."/>
            <person name="Kim S."/>
            <person name="Ryu S."/>
            <person name="Song J.Y."/>
            <person name="Lee S.K."/>
        </authorList>
    </citation>
    <scope>NUCLEOTIDE SEQUENCE [LARGE SCALE GENOMIC DNA]</scope>
    <source>
        <tissue evidence="2">Muscle</tissue>
    </source>
</reference>
<evidence type="ECO:0000313" key="2">
    <source>
        <dbReference type="EMBL" id="TNN69050.1"/>
    </source>
</evidence>
<keyword evidence="3" id="KW-1185">Reference proteome</keyword>
<dbReference type="OrthoDB" id="10069753at2759"/>
<dbReference type="AlphaFoldDB" id="A0A4Z2HTR8"/>
<dbReference type="EMBL" id="SRLO01000181">
    <property type="protein sequence ID" value="TNN69050.1"/>
    <property type="molecule type" value="Genomic_DNA"/>
</dbReference>
<gene>
    <name evidence="2" type="ORF">EYF80_020753</name>
</gene>
<dbReference type="Proteomes" id="UP000314294">
    <property type="component" value="Unassembled WGS sequence"/>
</dbReference>
<protein>
    <submittedName>
        <fullName evidence="2">Uncharacterized protein</fullName>
    </submittedName>
</protein>
<organism evidence="2 3">
    <name type="scientific">Liparis tanakae</name>
    <name type="common">Tanaka's snailfish</name>
    <dbReference type="NCBI Taxonomy" id="230148"/>
    <lineage>
        <taxon>Eukaryota</taxon>
        <taxon>Metazoa</taxon>
        <taxon>Chordata</taxon>
        <taxon>Craniata</taxon>
        <taxon>Vertebrata</taxon>
        <taxon>Euteleostomi</taxon>
        <taxon>Actinopterygii</taxon>
        <taxon>Neopterygii</taxon>
        <taxon>Teleostei</taxon>
        <taxon>Neoteleostei</taxon>
        <taxon>Acanthomorphata</taxon>
        <taxon>Eupercaria</taxon>
        <taxon>Perciformes</taxon>
        <taxon>Cottioidei</taxon>
        <taxon>Cottales</taxon>
        <taxon>Liparidae</taxon>
        <taxon>Liparis</taxon>
    </lineage>
</organism>
<evidence type="ECO:0000256" key="1">
    <source>
        <dbReference type="SAM" id="MobiDB-lite"/>
    </source>
</evidence>
<name>A0A4Z2HTR8_9TELE</name>
<accession>A0A4Z2HTR8</accession>
<proteinExistence type="predicted"/>
<feature type="compositionally biased region" description="Basic and acidic residues" evidence="1">
    <location>
        <begin position="7"/>
        <end position="20"/>
    </location>
</feature>
<feature type="region of interest" description="Disordered" evidence="1">
    <location>
        <begin position="1"/>
        <end position="20"/>
    </location>
</feature>
<sequence>MSGTLDSRAEDKQMEAEEHRAKSLSCVTAPRVSLSWAYSDFTCADRTSKEQRDGVSESIRTTVASTGLSRLTMGKEGSAAVGRELSWGGDKKAEDSCYDVSGNRSFFRETRRGKKEHSFLQQYAGRSVVLQVGRSAGRSVGLQVGRSAGRSVGLQVGRSAGLLCGRIRNEAATIAEV</sequence>